<name>A0A1B6LV47_9HEMI</name>
<evidence type="ECO:0000256" key="3">
    <source>
        <dbReference type="RuleBase" id="RU000363"/>
    </source>
</evidence>
<keyword evidence="2" id="KW-0560">Oxidoreductase</keyword>
<proteinExistence type="inferred from homology"/>
<dbReference type="PANTHER" id="PTHR43115:SF4">
    <property type="entry name" value="DEHYDROGENASE_REDUCTASE SDR FAMILY MEMBER 11"/>
    <property type="match status" value="1"/>
</dbReference>
<evidence type="ECO:0000256" key="2">
    <source>
        <dbReference type="ARBA" id="ARBA00023002"/>
    </source>
</evidence>
<reference evidence="4" key="1">
    <citation type="submission" date="2015-11" db="EMBL/GenBank/DDBJ databases">
        <title>De novo transcriptome assembly of four potential Pierce s Disease insect vectors from Arizona vineyards.</title>
        <authorList>
            <person name="Tassone E.E."/>
        </authorList>
    </citation>
    <scope>NUCLEOTIDE SEQUENCE</scope>
</reference>
<dbReference type="PRINTS" id="PR00080">
    <property type="entry name" value="SDRFAMILY"/>
</dbReference>
<dbReference type="FunFam" id="3.40.50.720:FF:000047">
    <property type="entry name" value="NADP-dependent L-serine/L-allo-threonine dehydrogenase"/>
    <property type="match status" value="1"/>
</dbReference>
<organism evidence="4">
    <name type="scientific">Graphocephala atropunctata</name>
    <dbReference type="NCBI Taxonomy" id="36148"/>
    <lineage>
        <taxon>Eukaryota</taxon>
        <taxon>Metazoa</taxon>
        <taxon>Ecdysozoa</taxon>
        <taxon>Arthropoda</taxon>
        <taxon>Hexapoda</taxon>
        <taxon>Insecta</taxon>
        <taxon>Pterygota</taxon>
        <taxon>Neoptera</taxon>
        <taxon>Paraneoptera</taxon>
        <taxon>Hemiptera</taxon>
        <taxon>Auchenorrhyncha</taxon>
        <taxon>Membracoidea</taxon>
        <taxon>Cicadellidae</taxon>
        <taxon>Cicadellinae</taxon>
        <taxon>Cicadellini</taxon>
        <taxon>Graphocephala</taxon>
    </lineage>
</organism>
<gene>
    <name evidence="4" type="ORF">g.2474</name>
</gene>
<accession>A0A1B6LV47</accession>
<dbReference type="Pfam" id="PF00106">
    <property type="entry name" value="adh_short"/>
    <property type="match status" value="1"/>
</dbReference>
<evidence type="ECO:0000256" key="1">
    <source>
        <dbReference type="ARBA" id="ARBA00006484"/>
    </source>
</evidence>
<sequence length="246" mass="26639">MDKWRGKVALVTGAAAGIGAAIATQLVEQGMIVVGLDIQDDKVKILAESISKTDGQGKLYALKANLRKEEEILEAFDWIEKNLGGVDVLVNNAGLLSTSFMIDGDTENWRAVMEVNVLAVSICTREFLKSMKKRNNEHGHVIMINSVAAHTAQYGRGGMYYASKHGVKVLAMCLRRELAERNSTIKVTCVSPGRTRTDIAGEPQPEMIAMEAADVASAVVNVLSASSVTQICEIILTPVPTQFTLY</sequence>
<comment type="similarity">
    <text evidence="1 3">Belongs to the short-chain dehydrogenases/reductases (SDR) family.</text>
</comment>
<protein>
    <submittedName>
        <fullName evidence="4">Uncharacterized protein</fullName>
    </submittedName>
</protein>
<dbReference type="PRINTS" id="PR00081">
    <property type="entry name" value="GDHRDH"/>
</dbReference>
<dbReference type="InterPro" id="IPR002347">
    <property type="entry name" value="SDR_fam"/>
</dbReference>
<dbReference type="PANTHER" id="PTHR43115">
    <property type="entry name" value="DEHYDROGENASE/REDUCTASE SDR FAMILY MEMBER 11"/>
    <property type="match status" value="1"/>
</dbReference>
<evidence type="ECO:0000313" key="4">
    <source>
        <dbReference type="EMBL" id="JAT27514.1"/>
    </source>
</evidence>
<dbReference type="EMBL" id="GEBQ01012463">
    <property type="protein sequence ID" value="JAT27514.1"/>
    <property type="molecule type" value="Transcribed_RNA"/>
</dbReference>
<dbReference type="Gene3D" id="3.40.50.720">
    <property type="entry name" value="NAD(P)-binding Rossmann-like Domain"/>
    <property type="match status" value="1"/>
</dbReference>
<dbReference type="GO" id="GO:0016616">
    <property type="term" value="F:oxidoreductase activity, acting on the CH-OH group of donors, NAD or NADP as acceptor"/>
    <property type="evidence" value="ECO:0007669"/>
    <property type="project" value="UniProtKB-ARBA"/>
</dbReference>
<dbReference type="AlphaFoldDB" id="A0A1B6LV47"/>
<dbReference type="InterPro" id="IPR036291">
    <property type="entry name" value="NAD(P)-bd_dom_sf"/>
</dbReference>
<dbReference type="SUPFAM" id="SSF51735">
    <property type="entry name" value="NAD(P)-binding Rossmann-fold domains"/>
    <property type="match status" value="1"/>
</dbReference>